<sequence>MVIREITTDDAYAFTELMKQVENEAEYMLMEPGERKGTPEQIKKWVEQIGKKKNSAIFVAEDEDKLLVGYLAVIGGDTIRTKHTAYVIIGILEEYTGQGIGTKLFQSLDRWARTNDILRIELTVVIGNFAGIALYKKMGFEVEGVKRNSIIVKGEILDQYYMSKLY</sequence>
<keyword evidence="2" id="KW-0808">Transferase</keyword>
<proteinExistence type="predicted"/>
<accession>A0A4R1AVA3</accession>
<dbReference type="OrthoDB" id="9773249at2"/>
<dbReference type="EMBL" id="SJTH01000042">
    <property type="protein sequence ID" value="TCJ02046.1"/>
    <property type="molecule type" value="Genomic_DNA"/>
</dbReference>
<evidence type="ECO:0000313" key="2">
    <source>
        <dbReference type="EMBL" id="TCJ02046.1"/>
    </source>
</evidence>
<dbReference type="Pfam" id="PF00583">
    <property type="entry name" value="Acetyltransf_1"/>
    <property type="match status" value="1"/>
</dbReference>
<comment type="caution">
    <text evidence="2">The sequence shown here is derived from an EMBL/GenBank/DDBJ whole genome shotgun (WGS) entry which is preliminary data.</text>
</comment>
<evidence type="ECO:0000313" key="3">
    <source>
        <dbReference type="Proteomes" id="UP000293846"/>
    </source>
</evidence>
<protein>
    <submittedName>
        <fullName evidence="2">N-acetyltransferase</fullName>
    </submittedName>
</protein>
<dbReference type="PROSITE" id="PS51186">
    <property type="entry name" value="GNAT"/>
    <property type="match status" value="1"/>
</dbReference>
<dbReference type="CDD" id="cd04301">
    <property type="entry name" value="NAT_SF"/>
    <property type="match status" value="1"/>
</dbReference>
<dbReference type="GO" id="GO:0016747">
    <property type="term" value="F:acyltransferase activity, transferring groups other than amino-acyl groups"/>
    <property type="evidence" value="ECO:0007669"/>
    <property type="project" value="InterPro"/>
</dbReference>
<feature type="domain" description="N-acetyltransferase" evidence="1">
    <location>
        <begin position="1"/>
        <end position="166"/>
    </location>
</feature>
<dbReference type="PANTHER" id="PTHR43415:SF3">
    <property type="entry name" value="GNAT-FAMILY ACETYLTRANSFERASE"/>
    <property type="match status" value="1"/>
</dbReference>
<gene>
    <name evidence="2" type="ORF">E0Y62_21150</name>
</gene>
<organism evidence="2 3">
    <name type="scientific">Cytobacillus praedii</name>
    <dbReference type="NCBI Taxonomy" id="1742358"/>
    <lineage>
        <taxon>Bacteria</taxon>
        <taxon>Bacillati</taxon>
        <taxon>Bacillota</taxon>
        <taxon>Bacilli</taxon>
        <taxon>Bacillales</taxon>
        <taxon>Bacillaceae</taxon>
        <taxon>Cytobacillus</taxon>
    </lineage>
</organism>
<dbReference type="STRING" id="1742358.GCA_001439605_04180"/>
<dbReference type="Gene3D" id="3.40.630.30">
    <property type="match status" value="1"/>
</dbReference>
<keyword evidence="3" id="KW-1185">Reference proteome</keyword>
<dbReference type="InterPro" id="IPR000182">
    <property type="entry name" value="GNAT_dom"/>
</dbReference>
<dbReference type="RefSeq" id="WP_131238052.1">
    <property type="nucleotide sequence ID" value="NZ_SJTH01000042.1"/>
</dbReference>
<dbReference type="Proteomes" id="UP000293846">
    <property type="component" value="Unassembled WGS sequence"/>
</dbReference>
<evidence type="ECO:0000259" key="1">
    <source>
        <dbReference type="PROSITE" id="PS51186"/>
    </source>
</evidence>
<dbReference type="PANTHER" id="PTHR43415">
    <property type="entry name" value="SPERMIDINE N(1)-ACETYLTRANSFERASE"/>
    <property type="match status" value="1"/>
</dbReference>
<reference evidence="2 3" key="1">
    <citation type="submission" date="2019-03" db="EMBL/GenBank/DDBJ databases">
        <authorList>
            <person name="Jensen L."/>
            <person name="Storgaard J."/>
            <person name="Sulaj E."/>
            <person name="Schramm A."/>
            <person name="Marshall I.P.G."/>
        </authorList>
    </citation>
    <scope>NUCLEOTIDE SEQUENCE [LARGE SCALE GENOMIC DNA]</scope>
    <source>
        <strain evidence="2 3">2017H2G3</strain>
    </source>
</reference>
<dbReference type="SUPFAM" id="SSF55729">
    <property type="entry name" value="Acyl-CoA N-acyltransferases (Nat)"/>
    <property type="match status" value="1"/>
</dbReference>
<dbReference type="AlphaFoldDB" id="A0A4R1AVA3"/>
<dbReference type="InterPro" id="IPR016181">
    <property type="entry name" value="Acyl_CoA_acyltransferase"/>
</dbReference>
<name>A0A4R1AVA3_9BACI</name>